<sequence length="264" mass="30749">MDEAVEDLDTLTQMIKVAFTLNGWEKMIELAEQLYRVAKRIYDEQQGMKAKGVEIPPLKYKRPLVYYFGYSHLIKGEALQKLNRFEEALDYIEKYSDLGWFNGLDEEGLAEVEYYRNIAKGNKITIGVHRGDVSAFVGLIEFLHDNPEELLPGILILLEGANFHNLNIDHYLEEFKVQISQFGGYEEPENNAYYVSFLDEYTEYNINKGRGNIAIRKLLDGLSSFDRVGDKTAFHNCISIFNRYKEYLSKEQQQEYIQIVESFQ</sequence>
<keyword evidence="1" id="KW-0238">DNA-binding</keyword>
<reference evidence="1 2" key="1">
    <citation type="submission" date="2024-02" db="EMBL/GenBank/DDBJ databases">
        <title>A nitrogen-fixing paenibacillus bacterium.</title>
        <authorList>
            <person name="Zhang W.L."/>
            <person name="Chen S.F."/>
        </authorList>
    </citation>
    <scope>NUCLEOTIDE SEQUENCE [LARGE SCALE GENOMIC DNA]</scope>
    <source>
        <strain evidence="1 2">M1</strain>
    </source>
</reference>
<dbReference type="GO" id="GO:0003677">
    <property type="term" value="F:DNA binding"/>
    <property type="evidence" value="ECO:0007669"/>
    <property type="project" value="UniProtKB-KW"/>
</dbReference>
<proteinExistence type="predicted"/>
<organism evidence="1 2">
    <name type="scientific">Paenibacillus haidiansis</name>
    <dbReference type="NCBI Taxonomy" id="1574488"/>
    <lineage>
        <taxon>Bacteria</taxon>
        <taxon>Bacillati</taxon>
        <taxon>Bacillota</taxon>
        <taxon>Bacilli</taxon>
        <taxon>Bacillales</taxon>
        <taxon>Paenibacillaceae</taxon>
        <taxon>Paenibacillus</taxon>
    </lineage>
</organism>
<dbReference type="RefSeq" id="WP_331847926.1">
    <property type="nucleotide sequence ID" value="NZ_JAZHPZ010000009.1"/>
</dbReference>
<name>A0ABU7VXS1_9BACL</name>
<protein>
    <submittedName>
        <fullName evidence="1">DNA-binding protein</fullName>
    </submittedName>
</protein>
<evidence type="ECO:0000313" key="1">
    <source>
        <dbReference type="EMBL" id="MEF2967712.1"/>
    </source>
</evidence>
<accession>A0ABU7VXS1</accession>
<dbReference type="EMBL" id="JAZHPZ010000009">
    <property type="protein sequence ID" value="MEF2967712.1"/>
    <property type="molecule type" value="Genomic_DNA"/>
</dbReference>
<gene>
    <name evidence="1" type="ORF">V3851_17925</name>
</gene>
<evidence type="ECO:0000313" key="2">
    <source>
        <dbReference type="Proteomes" id="UP001306950"/>
    </source>
</evidence>
<comment type="caution">
    <text evidence="1">The sequence shown here is derived from an EMBL/GenBank/DDBJ whole genome shotgun (WGS) entry which is preliminary data.</text>
</comment>
<dbReference type="Proteomes" id="UP001306950">
    <property type="component" value="Unassembled WGS sequence"/>
</dbReference>
<keyword evidence="2" id="KW-1185">Reference proteome</keyword>